<comment type="caution">
    <text evidence="2">The sequence shown here is derived from an EMBL/GenBank/DDBJ whole genome shotgun (WGS) entry which is preliminary data.</text>
</comment>
<dbReference type="Proteomes" id="UP000448292">
    <property type="component" value="Unassembled WGS sequence"/>
</dbReference>
<feature type="region of interest" description="Disordered" evidence="1">
    <location>
        <begin position="79"/>
        <end position="201"/>
    </location>
</feature>
<evidence type="ECO:0000256" key="1">
    <source>
        <dbReference type="SAM" id="MobiDB-lite"/>
    </source>
</evidence>
<dbReference type="EMBL" id="QMIE01000007">
    <property type="protein sequence ID" value="TVM17341.1"/>
    <property type="molecule type" value="Genomic_DNA"/>
</dbReference>
<reference evidence="2 3" key="1">
    <citation type="submission" date="2018-06" db="EMBL/GenBank/DDBJ databases">
        <title>Complete genome of Desulfovibrio indonesiensis P37SLT.</title>
        <authorList>
            <person name="Crispim J.S."/>
            <person name="Vidigal P.M.P."/>
            <person name="Silva L.C.F."/>
            <person name="Laguardia C.N."/>
            <person name="Araujo L.C."/>
            <person name="Dias R.S."/>
            <person name="Sousa M.P."/>
            <person name="Paula S.O."/>
            <person name="Silva C."/>
        </authorList>
    </citation>
    <scope>NUCLEOTIDE SEQUENCE [LARGE SCALE GENOMIC DNA]</scope>
    <source>
        <strain evidence="2 3">P37SLT</strain>
    </source>
</reference>
<feature type="compositionally biased region" description="Basic and acidic residues" evidence="1">
    <location>
        <begin position="79"/>
        <end position="154"/>
    </location>
</feature>
<proteinExistence type="predicted"/>
<accession>A0A7M3MEV1</accession>
<dbReference type="AlphaFoldDB" id="A0A7M3MEV1"/>
<name>A0A7M3MEV1_9BACT</name>
<protein>
    <submittedName>
        <fullName evidence="2">Uncharacterized protein</fullName>
    </submittedName>
</protein>
<sequence>MIPEPQTTAPAPDISFPVETALDDLLTPEMRTSLLPKRPTEALPYYVDTSPFDENAVRELAAQVAAREARRIAELERKAEEERLRKEAEAKRIAEQKRKEEEAKRQAEAERKQKEEAERKKAEEERQRKEAEAKRLAEEQRKAEEAKQVAEKQPEPTPAPTPEPEAQPAQKEDEQTQVALAPVPAPATRKPSPPVTRPGARLETDPAVLADPKAAKALEQFKHFALEWIAKNNRTYVKGTRDNIKVTEQGGMYVAQYMTSEPSSLETLVKPSEYDHTPFIGVMRYEEKLYRAEGATPEAAKSGTFEEIDSTRITEIFRYAKNKWQY</sequence>
<keyword evidence="3" id="KW-1185">Reference proteome</keyword>
<evidence type="ECO:0000313" key="3">
    <source>
        <dbReference type="Proteomes" id="UP000448292"/>
    </source>
</evidence>
<evidence type="ECO:0000313" key="2">
    <source>
        <dbReference type="EMBL" id="TVM17341.1"/>
    </source>
</evidence>
<gene>
    <name evidence="2" type="ORF">DPQ33_09155</name>
</gene>
<organism evidence="2 3">
    <name type="scientific">Oceanidesulfovibrio indonesiensis</name>
    <dbReference type="NCBI Taxonomy" id="54767"/>
    <lineage>
        <taxon>Bacteria</taxon>
        <taxon>Pseudomonadati</taxon>
        <taxon>Thermodesulfobacteriota</taxon>
        <taxon>Desulfovibrionia</taxon>
        <taxon>Desulfovibrionales</taxon>
        <taxon>Desulfovibrionaceae</taxon>
        <taxon>Oceanidesulfovibrio</taxon>
    </lineage>
</organism>
<feature type="compositionally biased region" description="Pro residues" evidence="1">
    <location>
        <begin position="155"/>
        <end position="165"/>
    </location>
</feature>